<dbReference type="InterPro" id="IPR000792">
    <property type="entry name" value="Tscrpt_reg_LuxR_C"/>
</dbReference>
<dbReference type="CDD" id="cd06170">
    <property type="entry name" value="LuxR_C_like"/>
    <property type="match status" value="1"/>
</dbReference>
<dbReference type="SUPFAM" id="SSF46894">
    <property type="entry name" value="C-terminal effector domain of the bipartite response regulators"/>
    <property type="match status" value="1"/>
</dbReference>
<dbReference type="PANTHER" id="PTHR44688">
    <property type="entry name" value="DNA-BINDING TRANSCRIPTIONAL ACTIVATOR DEVR_DOSR"/>
    <property type="match status" value="1"/>
</dbReference>
<dbReference type="PANTHER" id="PTHR44688:SF16">
    <property type="entry name" value="DNA-BINDING TRANSCRIPTIONAL ACTIVATOR DEVR_DOSR"/>
    <property type="match status" value="1"/>
</dbReference>
<dbReference type="Pfam" id="PF00196">
    <property type="entry name" value="GerE"/>
    <property type="match status" value="1"/>
</dbReference>
<dbReference type="PROSITE" id="PS50043">
    <property type="entry name" value="HTH_LUXR_2"/>
    <property type="match status" value="1"/>
</dbReference>
<sequence length="192" mass="21820">MMAVESTTAGAFDDDFARAMEWLARALVWEMNQDREFAEDLGLYELYPELDSKQPRNELEQFRLLSGELERLRLSLQQLELPQSEEFAQQRRVLDDAREAGERLHLLLVDGHRASAGERPVADPESALTTRELEIATLIAADGLSNRQLATRLFISEKTVKVHVGNVLRKLGISQRSAIPFVLRQVHPSRDV</sequence>
<evidence type="ECO:0000313" key="5">
    <source>
        <dbReference type="EMBL" id="NNG39764.1"/>
    </source>
</evidence>
<evidence type="ECO:0000256" key="3">
    <source>
        <dbReference type="ARBA" id="ARBA00023163"/>
    </source>
</evidence>
<gene>
    <name evidence="5" type="ORF">HJ588_10825</name>
</gene>
<organism evidence="5 6">
    <name type="scientific">Flexivirga aerilata</name>
    <dbReference type="NCBI Taxonomy" id="1656889"/>
    <lineage>
        <taxon>Bacteria</taxon>
        <taxon>Bacillati</taxon>
        <taxon>Actinomycetota</taxon>
        <taxon>Actinomycetes</taxon>
        <taxon>Micrococcales</taxon>
        <taxon>Dermacoccaceae</taxon>
        <taxon>Flexivirga</taxon>
    </lineage>
</organism>
<dbReference type="AlphaFoldDB" id="A0A849AG00"/>
<keyword evidence="2" id="KW-0238">DNA-binding</keyword>
<protein>
    <recommendedName>
        <fullName evidence="4">HTH luxR-type domain-containing protein</fullName>
    </recommendedName>
</protein>
<evidence type="ECO:0000256" key="2">
    <source>
        <dbReference type="ARBA" id="ARBA00023125"/>
    </source>
</evidence>
<dbReference type="Proteomes" id="UP000557772">
    <property type="component" value="Unassembled WGS sequence"/>
</dbReference>
<feature type="domain" description="HTH luxR-type" evidence="4">
    <location>
        <begin position="121"/>
        <end position="187"/>
    </location>
</feature>
<evidence type="ECO:0000259" key="4">
    <source>
        <dbReference type="PROSITE" id="PS50043"/>
    </source>
</evidence>
<dbReference type="GO" id="GO:0003677">
    <property type="term" value="F:DNA binding"/>
    <property type="evidence" value="ECO:0007669"/>
    <property type="project" value="UniProtKB-KW"/>
</dbReference>
<comment type="caution">
    <text evidence="5">The sequence shown here is derived from an EMBL/GenBank/DDBJ whole genome shotgun (WGS) entry which is preliminary data.</text>
</comment>
<dbReference type="Gene3D" id="1.10.10.10">
    <property type="entry name" value="Winged helix-like DNA-binding domain superfamily/Winged helix DNA-binding domain"/>
    <property type="match status" value="1"/>
</dbReference>
<reference evidence="5 6" key="1">
    <citation type="submission" date="2020-05" db="EMBL/GenBank/DDBJ databases">
        <title>Flexivirga sp. ID2601S isolated from air conditioner.</title>
        <authorList>
            <person name="Kim D.H."/>
        </authorList>
    </citation>
    <scope>NUCLEOTIDE SEQUENCE [LARGE SCALE GENOMIC DNA]</scope>
    <source>
        <strain evidence="5 6">ID2601S</strain>
    </source>
</reference>
<dbReference type="SMART" id="SM00421">
    <property type="entry name" value="HTH_LUXR"/>
    <property type="match status" value="1"/>
</dbReference>
<dbReference type="PRINTS" id="PR00038">
    <property type="entry name" value="HTHLUXR"/>
</dbReference>
<dbReference type="EMBL" id="JABENB010000001">
    <property type="protein sequence ID" value="NNG39764.1"/>
    <property type="molecule type" value="Genomic_DNA"/>
</dbReference>
<name>A0A849AG00_9MICO</name>
<dbReference type="InterPro" id="IPR036388">
    <property type="entry name" value="WH-like_DNA-bd_sf"/>
</dbReference>
<keyword evidence="6" id="KW-1185">Reference proteome</keyword>
<dbReference type="InterPro" id="IPR016032">
    <property type="entry name" value="Sig_transdc_resp-reg_C-effctor"/>
</dbReference>
<keyword evidence="1" id="KW-0805">Transcription regulation</keyword>
<keyword evidence="3" id="KW-0804">Transcription</keyword>
<accession>A0A849AG00</accession>
<proteinExistence type="predicted"/>
<dbReference type="GO" id="GO:0006355">
    <property type="term" value="P:regulation of DNA-templated transcription"/>
    <property type="evidence" value="ECO:0007669"/>
    <property type="project" value="InterPro"/>
</dbReference>
<evidence type="ECO:0000256" key="1">
    <source>
        <dbReference type="ARBA" id="ARBA00023015"/>
    </source>
</evidence>
<evidence type="ECO:0000313" key="6">
    <source>
        <dbReference type="Proteomes" id="UP000557772"/>
    </source>
</evidence>